<keyword evidence="3" id="KW-1185">Reference proteome</keyword>
<sequence>MPPSKSRTRAQSKAPSQPPPPIPIPRVFGTGSLPYGGLPGRCFYGPEDPPGHFDAGVTNGFLSQQLEASVSWDGHHLLQLLEQKDIEWMRMLDGARPLVLEPDQYLARFWCRTDAETYYFICTKLQGLEYCSQYVKWVNVKSPLYPVVQATTGPSLRQLHVELGEQFYQMEGELRLQLEQQKQPWQFVHITPELYPQQQQQQQQQLEEARDVLRVPSVLPGVQQEGLGQQKQQEPQQFQQFLQLSQERPQQQAQQEKQADVVDLTQTPQ</sequence>
<proteinExistence type="predicted"/>
<feature type="region of interest" description="Disordered" evidence="1">
    <location>
        <begin position="225"/>
        <end position="269"/>
    </location>
</feature>
<evidence type="ECO:0000313" key="3">
    <source>
        <dbReference type="Proteomes" id="UP000249829"/>
    </source>
</evidence>
<evidence type="ECO:0000256" key="1">
    <source>
        <dbReference type="SAM" id="MobiDB-lite"/>
    </source>
</evidence>
<feature type="compositionally biased region" description="Basic residues" evidence="1">
    <location>
        <begin position="1"/>
        <end position="10"/>
    </location>
</feature>
<name>A0A2V5GY53_ASPV1</name>
<dbReference type="Proteomes" id="UP000249829">
    <property type="component" value="Unassembled WGS sequence"/>
</dbReference>
<feature type="compositionally biased region" description="Low complexity" evidence="1">
    <location>
        <begin position="225"/>
        <end position="256"/>
    </location>
</feature>
<gene>
    <name evidence="2" type="ORF">BO99DRAFT_415150</name>
</gene>
<protein>
    <submittedName>
        <fullName evidence="2">Uncharacterized protein</fullName>
    </submittedName>
</protein>
<evidence type="ECO:0000313" key="2">
    <source>
        <dbReference type="EMBL" id="PYI16395.1"/>
    </source>
</evidence>
<dbReference type="AlphaFoldDB" id="A0A2V5GY53"/>
<feature type="region of interest" description="Disordered" evidence="1">
    <location>
        <begin position="1"/>
        <end position="26"/>
    </location>
</feature>
<reference evidence="2 3" key="1">
    <citation type="submission" date="2018-02" db="EMBL/GenBank/DDBJ databases">
        <title>The genomes of Aspergillus section Nigri reveals drivers in fungal speciation.</title>
        <authorList>
            <consortium name="DOE Joint Genome Institute"/>
            <person name="Vesth T.C."/>
            <person name="Nybo J."/>
            <person name="Theobald S."/>
            <person name="Brandl J."/>
            <person name="Frisvad J.C."/>
            <person name="Nielsen K.F."/>
            <person name="Lyhne E.K."/>
            <person name="Kogle M.E."/>
            <person name="Kuo A."/>
            <person name="Riley R."/>
            <person name="Clum A."/>
            <person name="Nolan M."/>
            <person name="Lipzen A."/>
            <person name="Salamov A."/>
            <person name="Henrissat B."/>
            <person name="Wiebenga A."/>
            <person name="De vries R.P."/>
            <person name="Grigoriev I.V."/>
            <person name="Mortensen U.H."/>
            <person name="Andersen M.R."/>
            <person name="Baker S.E."/>
        </authorList>
    </citation>
    <scope>NUCLEOTIDE SEQUENCE [LARGE SCALE GENOMIC DNA]</scope>
    <source>
        <strain evidence="2 3">CBS 115571</strain>
    </source>
</reference>
<dbReference type="EMBL" id="KZ825170">
    <property type="protein sequence ID" value="PYI16395.1"/>
    <property type="molecule type" value="Genomic_DNA"/>
</dbReference>
<organism evidence="2 3">
    <name type="scientific">Aspergillus violaceofuscus (strain CBS 115571)</name>
    <dbReference type="NCBI Taxonomy" id="1450538"/>
    <lineage>
        <taxon>Eukaryota</taxon>
        <taxon>Fungi</taxon>
        <taxon>Dikarya</taxon>
        <taxon>Ascomycota</taxon>
        <taxon>Pezizomycotina</taxon>
        <taxon>Eurotiomycetes</taxon>
        <taxon>Eurotiomycetidae</taxon>
        <taxon>Eurotiales</taxon>
        <taxon>Aspergillaceae</taxon>
        <taxon>Aspergillus</taxon>
    </lineage>
</organism>
<accession>A0A2V5GY53</accession>